<dbReference type="CDD" id="cd07389">
    <property type="entry name" value="MPP_PhoD"/>
    <property type="match status" value="1"/>
</dbReference>
<dbReference type="AlphaFoldDB" id="A0A2W5DXV4"/>
<dbReference type="EMBL" id="QFOD01000006">
    <property type="protein sequence ID" value="PZP33470.1"/>
    <property type="molecule type" value="Genomic_DNA"/>
</dbReference>
<dbReference type="Pfam" id="PF16655">
    <property type="entry name" value="PhoD_N"/>
    <property type="match status" value="1"/>
</dbReference>
<dbReference type="Gene3D" id="2.60.40.380">
    <property type="entry name" value="Purple acid phosphatase-like, N-terminal"/>
    <property type="match status" value="1"/>
</dbReference>
<proteinExistence type="predicted"/>
<dbReference type="InterPro" id="IPR032093">
    <property type="entry name" value="PhoD_N"/>
</dbReference>
<dbReference type="InterPro" id="IPR029052">
    <property type="entry name" value="Metallo-depent_PP-like"/>
</dbReference>
<dbReference type="PANTHER" id="PTHR43606:SF2">
    <property type="entry name" value="ALKALINE PHOSPHATASE FAMILY PROTEIN (AFU_ORTHOLOGUE AFUA_5G03860)"/>
    <property type="match status" value="1"/>
</dbReference>
<dbReference type="SUPFAM" id="SSF56300">
    <property type="entry name" value="Metallo-dependent phosphatases"/>
    <property type="match status" value="1"/>
</dbReference>
<comment type="caution">
    <text evidence="3">The sequence shown here is derived from an EMBL/GenBank/DDBJ whole genome shotgun (WGS) entry which is preliminary data.</text>
</comment>
<name>A0A2W5DXV4_9BURK</name>
<dbReference type="InterPro" id="IPR038607">
    <property type="entry name" value="PhoD-like_sf"/>
</dbReference>
<gene>
    <name evidence="3" type="ORF">DI603_08890</name>
</gene>
<evidence type="ECO:0000259" key="1">
    <source>
        <dbReference type="Pfam" id="PF09423"/>
    </source>
</evidence>
<protein>
    <submittedName>
        <fullName evidence="3">Alkaline phosphatase</fullName>
    </submittedName>
</protein>
<feature type="domain" description="PhoD-like phosphatase metallophosphatase" evidence="1">
    <location>
        <begin position="152"/>
        <end position="491"/>
    </location>
</feature>
<dbReference type="Pfam" id="PF09423">
    <property type="entry name" value="PhoD"/>
    <property type="match status" value="1"/>
</dbReference>
<sequence length="522" mass="58611">MKTRPWLPTRRSLLQTVLATGSAPALLLHHHTARAEVAAATTAETLFALGVASGSPRHDRLVLWTRLLGEALPPTVPVQWELAEDEGFTRVVMRGEEAAEADWAHSVHAEPQGLKPDRWYWYRFTAIGQRSAVGRTRTAPAPDAAPGGPLRFVIASCQRYDHGRYAAWREVASQDNDLVLFLGDYIYESATSAKSDAPRQHTGGVCRTLADYRQRYTLYKLDPQLQAAHAAAPWICTWDDHEVENDYAGNQSEHLEPHFERRRAAAAQAYWENLPFPKAVRPRQADIRIHTHYDWGTLARLITLDDRQWRDPQVCPKPGKGGSNTVKLKDCPSLLDPRRTLLGEAQERWLAESWDASRPWNLLAQQTLMSRMNWQAPADGPGQYWTDGWDGYPLARQRLLRDLQARRVANTVVLGGDVHANYVADLKLDYDDARAAVLATEFCGTSISSHGMAQDRITQALPINPHIHLGRADQRGYMRFVLGAKQLQAELRTVDDPWRADSPLQTQARFVVEAGRAGAQRG</sequence>
<evidence type="ECO:0000313" key="4">
    <source>
        <dbReference type="Proteomes" id="UP000249633"/>
    </source>
</evidence>
<reference evidence="3 4" key="1">
    <citation type="submission" date="2017-08" db="EMBL/GenBank/DDBJ databases">
        <title>Infants hospitalized years apart are colonized by the same room-sourced microbial strains.</title>
        <authorList>
            <person name="Brooks B."/>
            <person name="Olm M.R."/>
            <person name="Firek B.A."/>
            <person name="Baker R."/>
            <person name="Thomas B.C."/>
            <person name="Morowitz M.J."/>
            <person name="Banfield J.F."/>
        </authorList>
    </citation>
    <scope>NUCLEOTIDE SEQUENCE [LARGE SCALE GENOMIC DNA]</scope>
    <source>
        <strain evidence="3">S2_012_000_R2_81</strain>
    </source>
</reference>
<dbReference type="PANTHER" id="PTHR43606">
    <property type="entry name" value="PHOSPHATASE, PUTATIVE (AFU_ORTHOLOGUE AFUA_6G08710)-RELATED"/>
    <property type="match status" value="1"/>
</dbReference>
<dbReference type="PROSITE" id="PS51318">
    <property type="entry name" value="TAT"/>
    <property type="match status" value="1"/>
</dbReference>
<evidence type="ECO:0000259" key="2">
    <source>
        <dbReference type="Pfam" id="PF16655"/>
    </source>
</evidence>
<evidence type="ECO:0000313" key="3">
    <source>
        <dbReference type="EMBL" id="PZP33470.1"/>
    </source>
</evidence>
<dbReference type="InterPro" id="IPR006311">
    <property type="entry name" value="TAT_signal"/>
</dbReference>
<dbReference type="Gene3D" id="3.60.21.70">
    <property type="entry name" value="PhoD-like phosphatase"/>
    <property type="match status" value="1"/>
</dbReference>
<dbReference type="InterPro" id="IPR018946">
    <property type="entry name" value="PhoD-like_MPP"/>
</dbReference>
<dbReference type="InterPro" id="IPR052900">
    <property type="entry name" value="Phospholipid_Metab_Enz"/>
</dbReference>
<accession>A0A2W5DXV4</accession>
<dbReference type="Proteomes" id="UP000249633">
    <property type="component" value="Unassembled WGS sequence"/>
</dbReference>
<feature type="domain" description="Phospholipase D N-terminal" evidence="2">
    <location>
        <begin position="49"/>
        <end position="138"/>
    </location>
</feature>
<organism evidence="3 4">
    <name type="scientific">Roseateles depolymerans</name>
    <dbReference type="NCBI Taxonomy" id="76731"/>
    <lineage>
        <taxon>Bacteria</taxon>
        <taxon>Pseudomonadati</taxon>
        <taxon>Pseudomonadota</taxon>
        <taxon>Betaproteobacteria</taxon>
        <taxon>Burkholderiales</taxon>
        <taxon>Sphaerotilaceae</taxon>
        <taxon>Roseateles</taxon>
    </lineage>
</organism>